<sequence>MLLSYLKMADESDIWEELENSVYIHLASTLSGEVVPPSDDDSDEKEPLSALRKKIPDSRAVI</sequence>
<accession>A0ABD0M305</accession>
<protein>
    <submittedName>
        <fullName evidence="1">Uncharacterized protein</fullName>
    </submittedName>
</protein>
<dbReference type="Proteomes" id="UP001519460">
    <property type="component" value="Unassembled WGS sequence"/>
</dbReference>
<organism evidence="1 2">
    <name type="scientific">Batillaria attramentaria</name>
    <dbReference type="NCBI Taxonomy" id="370345"/>
    <lineage>
        <taxon>Eukaryota</taxon>
        <taxon>Metazoa</taxon>
        <taxon>Spiralia</taxon>
        <taxon>Lophotrochozoa</taxon>
        <taxon>Mollusca</taxon>
        <taxon>Gastropoda</taxon>
        <taxon>Caenogastropoda</taxon>
        <taxon>Sorbeoconcha</taxon>
        <taxon>Cerithioidea</taxon>
        <taxon>Batillariidae</taxon>
        <taxon>Batillaria</taxon>
    </lineage>
</organism>
<keyword evidence="2" id="KW-1185">Reference proteome</keyword>
<proteinExistence type="predicted"/>
<gene>
    <name evidence="1" type="ORF">BaRGS_00002863</name>
</gene>
<evidence type="ECO:0000313" key="1">
    <source>
        <dbReference type="EMBL" id="KAK7506141.1"/>
    </source>
</evidence>
<evidence type="ECO:0000313" key="2">
    <source>
        <dbReference type="Proteomes" id="UP001519460"/>
    </source>
</evidence>
<name>A0ABD0M305_9CAEN</name>
<reference evidence="1 2" key="1">
    <citation type="journal article" date="2023" name="Sci. Data">
        <title>Genome assembly of the Korean intertidal mud-creeper Batillaria attramentaria.</title>
        <authorList>
            <person name="Patra A.K."/>
            <person name="Ho P.T."/>
            <person name="Jun S."/>
            <person name="Lee S.J."/>
            <person name="Kim Y."/>
            <person name="Won Y.J."/>
        </authorList>
    </citation>
    <scope>NUCLEOTIDE SEQUENCE [LARGE SCALE GENOMIC DNA]</scope>
    <source>
        <strain evidence="1">Wonlab-2016</strain>
    </source>
</reference>
<comment type="caution">
    <text evidence="1">The sequence shown here is derived from an EMBL/GenBank/DDBJ whole genome shotgun (WGS) entry which is preliminary data.</text>
</comment>
<dbReference type="EMBL" id="JACVVK020000008">
    <property type="protein sequence ID" value="KAK7506141.1"/>
    <property type="molecule type" value="Genomic_DNA"/>
</dbReference>
<dbReference type="AlphaFoldDB" id="A0ABD0M305"/>